<dbReference type="AlphaFoldDB" id="A0A0D1ZFG2"/>
<dbReference type="Gene3D" id="3.40.30.10">
    <property type="entry name" value="Glutaredoxin"/>
    <property type="match status" value="1"/>
</dbReference>
<name>A0A0D1ZFG2_9EURO</name>
<accession>A0A0D1ZFG2</accession>
<dbReference type="HOGENOM" id="CLU_088985_0_0_1"/>
<dbReference type="OrthoDB" id="412788at2759"/>
<gene>
    <name evidence="2" type="ORF">PV11_01170</name>
</gene>
<evidence type="ECO:0000313" key="3">
    <source>
        <dbReference type="Proteomes" id="UP000053599"/>
    </source>
</evidence>
<sequence length="246" mass="27604">MDNQEGQTSTLYHHPYSICSIMIRYTIAVAGEPRQGIPPATFEEEVVDIFSQKQLEESFLCDVNRKGQVPVLASTSFDIPITDSLDMTLFLAERHPDLLPTDHREQSLSLLRDLHAINYFSLTFGDRPEMAAGNMRAIDQLLGHSDLSGRYREALLYKRLVTLNEKQRALEPEAAKRNRAAALDLMTTLAGHLSGRGPWLFGFDHPSALDAHLVVFIARMQDVGQDELIPNALKALPGRLVLRRNT</sequence>
<protein>
    <recommendedName>
        <fullName evidence="1">GST N-terminal domain-containing protein</fullName>
    </recommendedName>
</protein>
<proteinExistence type="predicted"/>
<dbReference type="InterPro" id="IPR036249">
    <property type="entry name" value="Thioredoxin-like_sf"/>
</dbReference>
<dbReference type="EMBL" id="KN846951">
    <property type="protein sequence ID" value="KIV85478.1"/>
    <property type="molecule type" value="Genomic_DNA"/>
</dbReference>
<dbReference type="SUPFAM" id="SSF52833">
    <property type="entry name" value="Thioredoxin-like"/>
    <property type="match status" value="1"/>
</dbReference>
<feature type="domain" description="GST N-terminal" evidence="1">
    <location>
        <begin position="7"/>
        <end position="99"/>
    </location>
</feature>
<dbReference type="Proteomes" id="UP000053599">
    <property type="component" value="Unassembled WGS sequence"/>
</dbReference>
<reference evidence="2 3" key="1">
    <citation type="submission" date="2015-01" db="EMBL/GenBank/DDBJ databases">
        <title>The Genome Sequence of Exophiala sideris CBS121828.</title>
        <authorList>
            <consortium name="The Broad Institute Genomics Platform"/>
            <person name="Cuomo C."/>
            <person name="de Hoog S."/>
            <person name="Gorbushina A."/>
            <person name="Stielow B."/>
            <person name="Teixiera M."/>
            <person name="Abouelleil A."/>
            <person name="Chapman S.B."/>
            <person name="Priest M."/>
            <person name="Young S.K."/>
            <person name="Wortman J."/>
            <person name="Nusbaum C."/>
            <person name="Birren B."/>
        </authorList>
    </citation>
    <scope>NUCLEOTIDE SEQUENCE [LARGE SCALE GENOMIC DNA]</scope>
    <source>
        <strain evidence="2 3">CBS 121828</strain>
    </source>
</reference>
<dbReference type="PROSITE" id="PS50404">
    <property type="entry name" value="GST_NTER"/>
    <property type="match status" value="1"/>
</dbReference>
<dbReference type="CDD" id="cd00299">
    <property type="entry name" value="GST_C_family"/>
    <property type="match status" value="1"/>
</dbReference>
<dbReference type="SUPFAM" id="SSF47616">
    <property type="entry name" value="GST C-terminal domain-like"/>
    <property type="match status" value="1"/>
</dbReference>
<dbReference type="InterPro" id="IPR004045">
    <property type="entry name" value="Glutathione_S-Trfase_N"/>
</dbReference>
<evidence type="ECO:0000313" key="2">
    <source>
        <dbReference type="EMBL" id="KIV85478.1"/>
    </source>
</evidence>
<organism evidence="2 3">
    <name type="scientific">Exophiala sideris</name>
    <dbReference type="NCBI Taxonomy" id="1016849"/>
    <lineage>
        <taxon>Eukaryota</taxon>
        <taxon>Fungi</taxon>
        <taxon>Dikarya</taxon>
        <taxon>Ascomycota</taxon>
        <taxon>Pezizomycotina</taxon>
        <taxon>Eurotiomycetes</taxon>
        <taxon>Chaetothyriomycetidae</taxon>
        <taxon>Chaetothyriales</taxon>
        <taxon>Herpotrichiellaceae</taxon>
        <taxon>Exophiala</taxon>
    </lineage>
</organism>
<dbReference type="CDD" id="cd00570">
    <property type="entry name" value="GST_N_family"/>
    <property type="match status" value="1"/>
</dbReference>
<evidence type="ECO:0000259" key="1">
    <source>
        <dbReference type="PROSITE" id="PS50404"/>
    </source>
</evidence>
<dbReference type="InterPro" id="IPR036282">
    <property type="entry name" value="Glutathione-S-Trfase_C_sf"/>
</dbReference>